<organism evidence="2 3">
    <name type="scientific">Pleurodeles waltl</name>
    <name type="common">Iberian ribbed newt</name>
    <dbReference type="NCBI Taxonomy" id="8319"/>
    <lineage>
        <taxon>Eukaryota</taxon>
        <taxon>Metazoa</taxon>
        <taxon>Chordata</taxon>
        <taxon>Craniata</taxon>
        <taxon>Vertebrata</taxon>
        <taxon>Euteleostomi</taxon>
        <taxon>Amphibia</taxon>
        <taxon>Batrachia</taxon>
        <taxon>Caudata</taxon>
        <taxon>Salamandroidea</taxon>
        <taxon>Salamandridae</taxon>
        <taxon>Pleurodelinae</taxon>
        <taxon>Pleurodeles</taxon>
    </lineage>
</organism>
<comment type="caution">
    <text evidence="2">The sequence shown here is derived from an EMBL/GenBank/DDBJ whole genome shotgun (WGS) entry which is preliminary data.</text>
</comment>
<keyword evidence="1" id="KW-0472">Membrane</keyword>
<keyword evidence="1" id="KW-1133">Transmembrane helix</keyword>
<gene>
    <name evidence="2" type="ORF">NDU88_006589</name>
</gene>
<keyword evidence="1" id="KW-0812">Transmembrane</keyword>
<feature type="transmembrane region" description="Helical" evidence="1">
    <location>
        <begin position="27"/>
        <end position="47"/>
    </location>
</feature>
<protein>
    <submittedName>
        <fullName evidence="2">Uncharacterized protein</fullName>
    </submittedName>
</protein>
<reference evidence="2" key="1">
    <citation type="journal article" date="2022" name="bioRxiv">
        <title>Sequencing and chromosome-scale assembly of the giantPleurodeles waltlgenome.</title>
        <authorList>
            <person name="Brown T."/>
            <person name="Elewa A."/>
            <person name="Iarovenko S."/>
            <person name="Subramanian E."/>
            <person name="Araus A.J."/>
            <person name="Petzold A."/>
            <person name="Susuki M."/>
            <person name="Suzuki K.-i.T."/>
            <person name="Hayashi T."/>
            <person name="Toyoda A."/>
            <person name="Oliveira C."/>
            <person name="Osipova E."/>
            <person name="Leigh N.D."/>
            <person name="Simon A."/>
            <person name="Yun M.H."/>
        </authorList>
    </citation>
    <scope>NUCLEOTIDE SEQUENCE</scope>
    <source>
        <strain evidence="2">20211129_DDA</strain>
        <tissue evidence="2">Liver</tissue>
    </source>
</reference>
<evidence type="ECO:0000313" key="2">
    <source>
        <dbReference type="EMBL" id="KAJ1118398.1"/>
    </source>
</evidence>
<evidence type="ECO:0000256" key="1">
    <source>
        <dbReference type="SAM" id="Phobius"/>
    </source>
</evidence>
<evidence type="ECO:0000313" key="3">
    <source>
        <dbReference type="Proteomes" id="UP001066276"/>
    </source>
</evidence>
<dbReference type="EMBL" id="JANPWB010000012">
    <property type="protein sequence ID" value="KAJ1118398.1"/>
    <property type="molecule type" value="Genomic_DNA"/>
</dbReference>
<dbReference type="Proteomes" id="UP001066276">
    <property type="component" value="Chromosome 8"/>
</dbReference>
<sequence>MGLSPANVGPPAAVWVASPHRGCPQPLLPLLLSAGLCLICLTFLLLAQGPPSCLRHVGLFLFEPQCRSSPPTLYTRKTRWTNRASGLEPPRRLSYLDEDCFWLLSATEGLFFLRSGTLQAQSRHPRGCPLLGPVRLIVEAPPPPSWQFVLDKAITVVLLNMGRLHSATPTTPSSNAGLPSVIPDTPLLELTPPLSMWDKVDIVLGAIEHSWVSMETRLGTLVTELSFLHDNHCKLSGKVSEGEIALTTLHPLATDNQYAIRNLQERVCQLEDKVEDIEDRLQRSNK</sequence>
<dbReference type="AlphaFoldDB" id="A0AAV7NVJ2"/>
<keyword evidence="3" id="KW-1185">Reference proteome</keyword>
<proteinExistence type="predicted"/>
<accession>A0AAV7NVJ2</accession>
<name>A0AAV7NVJ2_PLEWA</name>